<accession>A0A850E1Q7</accession>
<keyword evidence="1" id="KW-0472">Membrane</keyword>
<evidence type="ECO:0000313" key="3">
    <source>
        <dbReference type="Proteomes" id="UP000539146"/>
    </source>
</evidence>
<name>A0A850E1Q7_9MICO</name>
<sequence>MRELALSLFVIGAVPFATGIVYYLVDGHRTGVLFRKKLPWFPIIAAGWALGATGVIIGMVSSGQLGPR</sequence>
<evidence type="ECO:0000313" key="2">
    <source>
        <dbReference type="EMBL" id="NUU29573.1"/>
    </source>
</evidence>
<dbReference type="EMBL" id="JABMCG010000126">
    <property type="protein sequence ID" value="NUU29573.1"/>
    <property type="molecule type" value="Genomic_DNA"/>
</dbReference>
<reference evidence="2 3" key="1">
    <citation type="submission" date="2020-05" db="EMBL/GenBank/DDBJ databases">
        <title>Genome Sequencing of Type Strains.</title>
        <authorList>
            <person name="Lemaire J.F."/>
            <person name="Inderbitzin P."/>
            <person name="Gregorio O.A."/>
            <person name="Collins S.B."/>
            <person name="Wespe N."/>
            <person name="Knight-Connoni V."/>
        </authorList>
    </citation>
    <scope>NUCLEOTIDE SEQUENCE [LARGE SCALE GENOMIC DNA]</scope>
    <source>
        <strain evidence="2 3">DSM 20512</strain>
    </source>
</reference>
<protein>
    <submittedName>
        <fullName evidence="2">Uncharacterized protein</fullName>
    </submittedName>
</protein>
<keyword evidence="1" id="KW-1133">Transmembrane helix</keyword>
<organism evidence="2 3">
    <name type="scientific">Curtobacterium citreum</name>
    <dbReference type="NCBI Taxonomy" id="2036"/>
    <lineage>
        <taxon>Bacteria</taxon>
        <taxon>Bacillati</taxon>
        <taxon>Actinomycetota</taxon>
        <taxon>Actinomycetes</taxon>
        <taxon>Micrococcales</taxon>
        <taxon>Microbacteriaceae</taxon>
        <taxon>Curtobacterium</taxon>
    </lineage>
</organism>
<keyword evidence="1" id="KW-0812">Transmembrane</keyword>
<gene>
    <name evidence="2" type="ORF">HP467_15890</name>
</gene>
<dbReference type="RefSeq" id="WP_175326786.1">
    <property type="nucleotide sequence ID" value="NZ_BAAAWP010000001.1"/>
</dbReference>
<feature type="transmembrane region" description="Helical" evidence="1">
    <location>
        <begin position="6"/>
        <end position="25"/>
    </location>
</feature>
<dbReference type="AlphaFoldDB" id="A0A850E1Q7"/>
<comment type="caution">
    <text evidence="2">The sequence shown here is derived from an EMBL/GenBank/DDBJ whole genome shotgun (WGS) entry which is preliminary data.</text>
</comment>
<proteinExistence type="predicted"/>
<dbReference type="Proteomes" id="UP000539146">
    <property type="component" value="Unassembled WGS sequence"/>
</dbReference>
<evidence type="ECO:0000256" key="1">
    <source>
        <dbReference type="SAM" id="Phobius"/>
    </source>
</evidence>
<feature type="transmembrane region" description="Helical" evidence="1">
    <location>
        <begin position="37"/>
        <end position="60"/>
    </location>
</feature>